<organism evidence="7 8">
    <name type="scientific">SAR324 cluster bacterium</name>
    <dbReference type="NCBI Taxonomy" id="2024889"/>
    <lineage>
        <taxon>Bacteria</taxon>
        <taxon>Deltaproteobacteria</taxon>
        <taxon>SAR324 cluster</taxon>
    </lineage>
</organism>
<dbReference type="GO" id="GO:0016020">
    <property type="term" value="C:membrane"/>
    <property type="evidence" value="ECO:0007669"/>
    <property type="project" value="UniProtKB-SubCell"/>
</dbReference>
<comment type="similarity">
    <text evidence="2">Belongs to the autoinducer-2 exporter (AI-2E) (TC 2.A.86) family.</text>
</comment>
<keyword evidence="4 6" id="KW-1133">Transmembrane helix</keyword>
<dbReference type="AlphaFoldDB" id="A0A7X9IKA4"/>
<dbReference type="EMBL" id="JAAZON010000549">
    <property type="protein sequence ID" value="NMC63898.1"/>
    <property type="molecule type" value="Genomic_DNA"/>
</dbReference>
<evidence type="ECO:0000256" key="4">
    <source>
        <dbReference type="ARBA" id="ARBA00022989"/>
    </source>
</evidence>
<evidence type="ECO:0000256" key="6">
    <source>
        <dbReference type="SAM" id="Phobius"/>
    </source>
</evidence>
<evidence type="ECO:0000256" key="2">
    <source>
        <dbReference type="ARBA" id="ARBA00009773"/>
    </source>
</evidence>
<protein>
    <submittedName>
        <fullName evidence="7">AI-2E family transporter</fullName>
    </submittedName>
</protein>
<feature type="transmembrane region" description="Helical" evidence="6">
    <location>
        <begin position="243"/>
        <end position="264"/>
    </location>
</feature>
<keyword evidence="5 6" id="KW-0472">Membrane</keyword>
<feature type="transmembrane region" description="Helical" evidence="6">
    <location>
        <begin position="71"/>
        <end position="90"/>
    </location>
</feature>
<dbReference type="GO" id="GO:0055085">
    <property type="term" value="P:transmembrane transport"/>
    <property type="evidence" value="ECO:0007669"/>
    <property type="project" value="TreeGrafter"/>
</dbReference>
<sequence length="383" mass="42396">MNGNTKVNRSTASDRLLGWLSRLLVWGVLFGSIYLLRSFFLLIFLTFVFAYIQSRAVDRLALHIKNRVARVALVGLIFLGALVAVGAFFVPTVVHQAKVFAGNHADYLQTVDSQVSQLFVRYPVLRGMFPIDSSIFEMNGEEVWTAETSITVQIAQKLLGFGEQGNGKESLKITIDALKNIGKYLAATISAFLLSLLFSFLIVLDLPRLREALLDMENTKLKFIYAEVAESVYRFSSVLGRALEAQFFIAVINTILTAIGLWILGIDEKIALLSLLVFFCSFIPIVGVFISSIPICLVALQISGFGLLLLAVVMVTIIHLIEAYILNPKIYGAHLHMNPVLVLIVLTIAGKLFGVWGLVLALPACRYFFGEAIRFKPVETTNI</sequence>
<feature type="transmembrane region" description="Helical" evidence="6">
    <location>
        <begin position="297"/>
        <end position="321"/>
    </location>
</feature>
<feature type="transmembrane region" description="Helical" evidence="6">
    <location>
        <begin position="270"/>
        <end position="290"/>
    </location>
</feature>
<evidence type="ECO:0000256" key="3">
    <source>
        <dbReference type="ARBA" id="ARBA00022692"/>
    </source>
</evidence>
<gene>
    <name evidence="7" type="ORF">GYA55_12110</name>
</gene>
<keyword evidence="3 6" id="KW-0812">Transmembrane</keyword>
<feature type="transmembrane region" description="Helical" evidence="6">
    <location>
        <begin position="184"/>
        <end position="204"/>
    </location>
</feature>
<dbReference type="PANTHER" id="PTHR21716:SF62">
    <property type="entry name" value="TRANSPORT PROTEIN YDBI-RELATED"/>
    <property type="match status" value="1"/>
</dbReference>
<evidence type="ECO:0000256" key="5">
    <source>
        <dbReference type="ARBA" id="ARBA00023136"/>
    </source>
</evidence>
<evidence type="ECO:0000256" key="1">
    <source>
        <dbReference type="ARBA" id="ARBA00004141"/>
    </source>
</evidence>
<feature type="transmembrane region" description="Helical" evidence="6">
    <location>
        <begin position="23"/>
        <end position="50"/>
    </location>
</feature>
<evidence type="ECO:0000313" key="7">
    <source>
        <dbReference type="EMBL" id="NMC63898.1"/>
    </source>
</evidence>
<dbReference type="Proteomes" id="UP000524246">
    <property type="component" value="Unassembled WGS sequence"/>
</dbReference>
<proteinExistence type="inferred from homology"/>
<dbReference type="PANTHER" id="PTHR21716">
    <property type="entry name" value="TRANSMEMBRANE PROTEIN"/>
    <property type="match status" value="1"/>
</dbReference>
<comment type="caution">
    <text evidence="7">The sequence shown here is derived from an EMBL/GenBank/DDBJ whole genome shotgun (WGS) entry which is preliminary data.</text>
</comment>
<accession>A0A7X9IKA4</accession>
<comment type="subcellular location">
    <subcellularLocation>
        <location evidence="1">Membrane</location>
        <topology evidence="1">Multi-pass membrane protein</topology>
    </subcellularLocation>
</comment>
<reference evidence="7 8" key="1">
    <citation type="journal article" date="2020" name="Biotechnol. Biofuels">
        <title>New insights from the biogas microbiome by comprehensive genome-resolved metagenomics of nearly 1600 species originating from multiple anaerobic digesters.</title>
        <authorList>
            <person name="Campanaro S."/>
            <person name="Treu L."/>
            <person name="Rodriguez-R L.M."/>
            <person name="Kovalovszki A."/>
            <person name="Ziels R.M."/>
            <person name="Maus I."/>
            <person name="Zhu X."/>
            <person name="Kougias P.G."/>
            <person name="Basile A."/>
            <person name="Luo G."/>
            <person name="Schluter A."/>
            <person name="Konstantinidis K.T."/>
            <person name="Angelidaki I."/>
        </authorList>
    </citation>
    <scope>NUCLEOTIDE SEQUENCE [LARGE SCALE GENOMIC DNA]</scope>
    <source>
        <strain evidence="7">AS27yjCOA_65</strain>
    </source>
</reference>
<name>A0A7X9IKA4_9DELT</name>
<feature type="transmembrane region" description="Helical" evidence="6">
    <location>
        <begin position="341"/>
        <end position="369"/>
    </location>
</feature>
<evidence type="ECO:0000313" key="8">
    <source>
        <dbReference type="Proteomes" id="UP000524246"/>
    </source>
</evidence>
<dbReference type="InterPro" id="IPR002549">
    <property type="entry name" value="AI-2E-like"/>
</dbReference>
<dbReference type="Pfam" id="PF01594">
    <property type="entry name" value="AI-2E_transport"/>
    <property type="match status" value="1"/>
</dbReference>